<evidence type="ECO:0000313" key="1">
    <source>
        <dbReference type="EMBL" id="KKN20447.1"/>
    </source>
</evidence>
<dbReference type="EMBL" id="LAZR01003240">
    <property type="protein sequence ID" value="KKN20447.1"/>
    <property type="molecule type" value="Genomic_DNA"/>
</dbReference>
<dbReference type="AlphaFoldDB" id="A0A0F9P7U1"/>
<gene>
    <name evidence="1" type="ORF">LCGC14_0935280</name>
</gene>
<sequence>MEPKTATDTLTLIAERKRAFDEAEAAVKRLAREVGHVGRLFHEAVRACEQATCIRAVRGDELNEAVAALAYPAERSDA</sequence>
<name>A0A0F9P7U1_9ZZZZ</name>
<proteinExistence type="predicted"/>
<organism evidence="1">
    <name type="scientific">marine sediment metagenome</name>
    <dbReference type="NCBI Taxonomy" id="412755"/>
    <lineage>
        <taxon>unclassified sequences</taxon>
        <taxon>metagenomes</taxon>
        <taxon>ecological metagenomes</taxon>
    </lineage>
</organism>
<comment type="caution">
    <text evidence="1">The sequence shown here is derived from an EMBL/GenBank/DDBJ whole genome shotgun (WGS) entry which is preliminary data.</text>
</comment>
<protein>
    <submittedName>
        <fullName evidence="1">Uncharacterized protein</fullName>
    </submittedName>
</protein>
<accession>A0A0F9P7U1</accession>
<reference evidence="1" key="1">
    <citation type="journal article" date="2015" name="Nature">
        <title>Complex archaea that bridge the gap between prokaryotes and eukaryotes.</title>
        <authorList>
            <person name="Spang A."/>
            <person name="Saw J.H."/>
            <person name="Jorgensen S.L."/>
            <person name="Zaremba-Niedzwiedzka K."/>
            <person name="Martijn J."/>
            <person name="Lind A.E."/>
            <person name="van Eijk R."/>
            <person name="Schleper C."/>
            <person name="Guy L."/>
            <person name="Ettema T.J."/>
        </authorList>
    </citation>
    <scope>NUCLEOTIDE SEQUENCE</scope>
</reference>